<evidence type="ECO:0000313" key="3">
    <source>
        <dbReference type="Proteomes" id="UP000030651"/>
    </source>
</evidence>
<dbReference type="HOGENOM" id="CLU_1086272_0_0_1"/>
<feature type="chain" id="PRO_5004834175" evidence="1">
    <location>
        <begin position="19"/>
        <end position="256"/>
    </location>
</feature>
<accession>W3X3Q3</accession>
<name>W3X3Q3_PESFW</name>
<evidence type="ECO:0000256" key="1">
    <source>
        <dbReference type="SAM" id="SignalP"/>
    </source>
</evidence>
<evidence type="ECO:0000313" key="2">
    <source>
        <dbReference type="EMBL" id="ETS80634.1"/>
    </source>
</evidence>
<feature type="signal peptide" evidence="1">
    <location>
        <begin position="1"/>
        <end position="18"/>
    </location>
</feature>
<keyword evidence="3" id="KW-1185">Reference proteome</keyword>
<organism evidence="2 3">
    <name type="scientific">Pestalotiopsis fici (strain W106-1 / CGMCC3.15140)</name>
    <dbReference type="NCBI Taxonomy" id="1229662"/>
    <lineage>
        <taxon>Eukaryota</taxon>
        <taxon>Fungi</taxon>
        <taxon>Dikarya</taxon>
        <taxon>Ascomycota</taxon>
        <taxon>Pezizomycotina</taxon>
        <taxon>Sordariomycetes</taxon>
        <taxon>Xylariomycetidae</taxon>
        <taxon>Amphisphaeriales</taxon>
        <taxon>Sporocadaceae</taxon>
        <taxon>Pestalotiopsis</taxon>
    </lineage>
</organism>
<reference evidence="3" key="1">
    <citation type="journal article" date="2015" name="BMC Genomics">
        <title>Genomic and transcriptomic analysis of the endophytic fungus Pestalotiopsis fici reveals its lifestyle and high potential for synthesis of natural products.</title>
        <authorList>
            <person name="Wang X."/>
            <person name="Zhang X."/>
            <person name="Liu L."/>
            <person name="Xiang M."/>
            <person name="Wang W."/>
            <person name="Sun X."/>
            <person name="Che Y."/>
            <person name="Guo L."/>
            <person name="Liu G."/>
            <person name="Guo L."/>
            <person name="Wang C."/>
            <person name="Yin W.B."/>
            <person name="Stadler M."/>
            <person name="Zhang X."/>
            <person name="Liu X."/>
        </authorList>
    </citation>
    <scope>NUCLEOTIDE SEQUENCE [LARGE SCALE GENOMIC DNA]</scope>
    <source>
        <strain evidence="3">W106-1 / CGMCC3.15140</strain>
    </source>
</reference>
<gene>
    <name evidence="2" type="ORF">PFICI_08163</name>
</gene>
<proteinExistence type="predicted"/>
<dbReference type="GeneID" id="19273176"/>
<keyword evidence="1" id="KW-0732">Signal</keyword>
<dbReference type="RefSeq" id="XP_007834935.1">
    <property type="nucleotide sequence ID" value="XM_007836744.1"/>
</dbReference>
<protein>
    <submittedName>
        <fullName evidence="2">Uncharacterized protein</fullName>
    </submittedName>
</protein>
<dbReference type="eggNOG" id="ENOG502SZC7">
    <property type="taxonomic scope" value="Eukaryota"/>
</dbReference>
<dbReference type="KEGG" id="pfy:PFICI_08163"/>
<sequence>MAVRAILMLLLHTGISFSWPTVERQISSDNSSECIRNCYAEPQGESAVYGWVSPVDDLPESGAIPNIPQIEWSSFTATVITQINTVVYTTQVVTHMPDDWTPPETNAEGTQIQRITYGDGLTTTIAFPTAFIAWPNDYAWSGTGWDADASACVTATTSSTSVLTRPGPQPTDAIDMRYIRYRNSTKPYSDPKGLFAHPFNFYGGGNWLFWDSNSVESLNFTGHKLLESCIGGADGGPNWGGMLTSWAISTSTVYTS</sequence>
<dbReference type="EMBL" id="KI912113">
    <property type="protein sequence ID" value="ETS80634.1"/>
    <property type="molecule type" value="Genomic_DNA"/>
</dbReference>
<dbReference type="InParanoid" id="W3X3Q3"/>
<dbReference type="Proteomes" id="UP000030651">
    <property type="component" value="Unassembled WGS sequence"/>
</dbReference>
<dbReference type="AlphaFoldDB" id="W3X3Q3"/>